<evidence type="ECO:0000313" key="2">
    <source>
        <dbReference type="Proteomes" id="UP000799770"/>
    </source>
</evidence>
<evidence type="ECO:0000313" key="1">
    <source>
        <dbReference type="EMBL" id="KAF2105295.1"/>
    </source>
</evidence>
<gene>
    <name evidence="1" type="ORF">BDV96DRAFT_655755</name>
</gene>
<organism evidence="1 2">
    <name type="scientific">Lophiotrema nucula</name>
    <dbReference type="NCBI Taxonomy" id="690887"/>
    <lineage>
        <taxon>Eukaryota</taxon>
        <taxon>Fungi</taxon>
        <taxon>Dikarya</taxon>
        <taxon>Ascomycota</taxon>
        <taxon>Pezizomycotina</taxon>
        <taxon>Dothideomycetes</taxon>
        <taxon>Pleosporomycetidae</taxon>
        <taxon>Pleosporales</taxon>
        <taxon>Lophiotremataceae</taxon>
        <taxon>Lophiotrema</taxon>
    </lineage>
</organism>
<dbReference type="InterPro" id="IPR022198">
    <property type="entry name" value="DUF3723"/>
</dbReference>
<dbReference type="EMBL" id="ML977385">
    <property type="protein sequence ID" value="KAF2105295.1"/>
    <property type="molecule type" value="Genomic_DNA"/>
</dbReference>
<reference evidence="1" key="1">
    <citation type="journal article" date="2020" name="Stud. Mycol.">
        <title>101 Dothideomycetes genomes: a test case for predicting lifestyles and emergence of pathogens.</title>
        <authorList>
            <person name="Haridas S."/>
            <person name="Albert R."/>
            <person name="Binder M."/>
            <person name="Bloem J."/>
            <person name="Labutti K."/>
            <person name="Salamov A."/>
            <person name="Andreopoulos B."/>
            <person name="Baker S."/>
            <person name="Barry K."/>
            <person name="Bills G."/>
            <person name="Bluhm B."/>
            <person name="Cannon C."/>
            <person name="Castanera R."/>
            <person name="Culley D."/>
            <person name="Daum C."/>
            <person name="Ezra D."/>
            <person name="Gonzalez J."/>
            <person name="Henrissat B."/>
            <person name="Kuo A."/>
            <person name="Liang C."/>
            <person name="Lipzen A."/>
            <person name="Lutzoni F."/>
            <person name="Magnuson J."/>
            <person name="Mondo S."/>
            <person name="Nolan M."/>
            <person name="Ohm R."/>
            <person name="Pangilinan J."/>
            <person name="Park H.-J."/>
            <person name="Ramirez L."/>
            <person name="Alfaro M."/>
            <person name="Sun H."/>
            <person name="Tritt A."/>
            <person name="Yoshinaga Y."/>
            <person name="Zwiers L.-H."/>
            <person name="Turgeon B."/>
            <person name="Goodwin S."/>
            <person name="Spatafora J."/>
            <person name="Crous P."/>
            <person name="Grigoriev I."/>
        </authorList>
    </citation>
    <scope>NUCLEOTIDE SEQUENCE</scope>
    <source>
        <strain evidence="1">CBS 627.86</strain>
    </source>
</reference>
<accession>A0A6A5YE08</accession>
<dbReference type="AlphaFoldDB" id="A0A6A5YE08"/>
<proteinExistence type="predicted"/>
<keyword evidence="2" id="KW-1185">Reference proteome</keyword>
<dbReference type="Pfam" id="PF12520">
    <property type="entry name" value="DUF3723"/>
    <property type="match status" value="1"/>
</dbReference>
<sequence>MKGMIRRSLLACFFPPKQNRVQKSEKCYIECRAQLDQGKAAELAYVQLWAFCRRHFDQLSTFAPRKVIGKDKPVVMEQNPLLWQRLATFASNLGFRVPDATQLAEQQSRSQLAIDYLRKANHLSTEFSAAQIERVVLTGSLPDDPAEEVPELSTNPLLKERRFGQTFNPDLEEDKHYLFILTIYQEQDFPVVNLQFVRYDLFRCIFAPFRFSYYDFGPPKQYAVVHAVLTLDDSIAAGGMIWEAVSVSKIMENLAYIIPNETSTNEYTPR</sequence>
<dbReference type="Proteomes" id="UP000799770">
    <property type="component" value="Unassembled WGS sequence"/>
</dbReference>
<dbReference type="OrthoDB" id="4227485at2759"/>
<protein>
    <submittedName>
        <fullName evidence="1">Uncharacterized protein</fullName>
    </submittedName>
</protein>
<name>A0A6A5YE08_9PLEO</name>